<dbReference type="PATRIC" id="fig|1276229.3.peg.869"/>
<keyword evidence="1" id="KW-0812">Transmembrane</keyword>
<dbReference type="STRING" id="1276229.SSYRP_v1c08740"/>
<dbReference type="EMBL" id="CP005078">
    <property type="protein sequence ID" value="AGM26463.1"/>
    <property type="molecule type" value="Genomic_DNA"/>
</dbReference>
<accession>R4U739</accession>
<keyword evidence="1" id="KW-0472">Membrane</keyword>
<proteinExistence type="predicted"/>
<dbReference type="AlphaFoldDB" id="R4U739"/>
<organism evidence="2 3">
    <name type="scientific">Spiroplasma syrphidicola EA-1</name>
    <dbReference type="NCBI Taxonomy" id="1276229"/>
    <lineage>
        <taxon>Bacteria</taxon>
        <taxon>Bacillati</taxon>
        <taxon>Mycoplasmatota</taxon>
        <taxon>Mollicutes</taxon>
        <taxon>Entomoplasmatales</taxon>
        <taxon>Spiroplasmataceae</taxon>
        <taxon>Spiroplasma</taxon>
    </lineage>
</organism>
<protein>
    <submittedName>
        <fullName evidence="2">Uncharacterized protein</fullName>
    </submittedName>
</protein>
<dbReference type="RefSeq" id="WP_016341103.1">
    <property type="nucleotide sequence ID" value="NC_021284.1"/>
</dbReference>
<dbReference type="KEGG" id="ssyr:SSYRP_v1c08740"/>
<keyword evidence="3" id="KW-1185">Reference proteome</keyword>
<evidence type="ECO:0000256" key="1">
    <source>
        <dbReference type="SAM" id="Phobius"/>
    </source>
</evidence>
<keyword evidence="1" id="KW-1133">Transmembrane helix</keyword>
<dbReference type="OrthoDB" id="397686at2"/>
<name>R4U739_9MOLU</name>
<dbReference type="Proteomes" id="UP000013963">
    <property type="component" value="Chromosome"/>
</dbReference>
<dbReference type="HOGENOM" id="CLU_735495_0_0_14"/>
<gene>
    <name evidence="2" type="ORF">SSYRP_v1c08740</name>
</gene>
<feature type="transmembrane region" description="Helical" evidence="1">
    <location>
        <begin position="7"/>
        <end position="31"/>
    </location>
</feature>
<reference evidence="2 3" key="1">
    <citation type="journal article" date="2013" name="Genome Biol. Evol.">
        <title>Complete genomes of two dipteran-associated spiroplasmas provided insights into the origin, dynamics, and impacts of viral invasion in spiroplasma.</title>
        <authorList>
            <person name="Ku C."/>
            <person name="Lo W.S."/>
            <person name="Chen L.L."/>
            <person name="Kuo C.H."/>
        </authorList>
    </citation>
    <scope>NUCLEOTIDE SEQUENCE [LARGE SCALE GENOMIC DNA]</scope>
    <source>
        <strain evidence="2">EA-1</strain>
    </source>
</reference>
<sequence>MVKATKNLVLIIILVSAIAAGTIIGIVAWYFTSVAIQKNPYETSCLLYQNHSSEKVDLSRENNSEKLLNQLAEDNTILYNQHRFVSNINNDDVALIKRCESNMLYKASSEAINNFNRLVSEPKFNDLTNVEQALSNNNYYKYELTNLSQQADFGDKENFKNNIIKFYTAFYNLYGEEMFKQLLYNIQILKIIDKLEKEKETTVAYTSRLFDRRGFFQCIAFGPYAGKVSIAKREYNTGWWAAPDNIEVLVHETGHALANFAYILKGSRNLINNNFNPQPGVCSDLTSIGGEINVYIDRVDPNDYLINFLGQRAGISNNFFKQQILAAWSFVQSKYGRSGVKDYGGNGELFAEAFAQWFLTPDDKKGLNWEILNEFFTMALKNRYLLW</sequence>
<evidence type="ECO:0000313" key="3">
    <source>
        <dbReference type="Proteomes" id="UP000013963"/>
    </source>
</evidence>
<evidence type="ECO:0000313" key="2">
    <source>
        <dbReference type="EMBL" id="AGM26463.1"/>
    </source>
</evidence>